<keyword evidence="6" id="KW-0378">Hydrolase</keyword>
<keyword evidence="5" id="KW-0479">Metal-binding</keyword>
<dbReference type="RefSeq" id="XP_031382229.1">
    <property type="nucleotide sequence ID" value="XM_031526369.1"/>
</dbReference>
<evidence type="ECO:0000256" key="6">
    <source>
        <dbReference type="ARBA" id="ARBA00022801"/>
    </source>
</evidence>
<gene>
    <name evidence="10" type="primary">LOC116196578</name>
</gene>
<keyword evidence="7" id="KW-0539">Nucleus</keyword>
<reference evidence="9" key="1">
    <citation type="journal article" date="2020" name="Plant Biotechnol. J.">
        <title>The pomegranate (Punica granatum L.) draft genome dissects genetic divergence between soft- and hard-seeded cultivars.</title>
        <authorList>
            <person name="Luo X."/>
            <person name="Li H."/>
            <person name="Wu Z."/>
            <person name="Yao W."/>
            <person name="Zhao P."/>
            <person name="Cao D."/>
            <person name="Yu H."/>
            <person name="Li K."/>
            <person name="Poudel K."/>
            <person name="Zhao D."/>
            <person name="Zhang F."/>
            <person name="Xia X."/>
            <person name="Chen L."/>
            <person name="Wang Q."/>
            <person name="Jing D."/>
            <person name="Cao S."/>
        </authorList>
    </citation>
    <scope>NUCLEOTIDE SEQUENCE [LARGE SCALE GENOMIC DNA]</scope>
    <source>
        <strain evidence="9">cv. Tunisia</strain>
    </source>
</reference>
<dbReference type="GO" id="GO:0005634">
    <property type="term" value="C:nucleus"/>
    <property type="evidence" value="ECO:0007669"/>
    <property type="project" value="UniProtKB-SubCell"/>
</dbReference>
<dbReference type="AlphaFoldDB" id="A0A6P8CIG3"/>
<evidence type="ECO:0000256" key="4">
    <source>
        <dbReference type="ARBA" id="ARBA00022722"/>
    </source>
</evidence>
<evidence type="ECO:0000256" key="3">
    <source>
        <dbReference type="ARBA" id="ARBA00006958"/>
    </source>
</evidence>
<evidence type="ECO:0000256" key="1">
    <source>
        <dbReference type="ARBA" id="ARBA00001968"/>
    </source>
</evidence>
<dbReference type="GO" id="GO:0046872">
    <property type="term" value="F:metal ion binding"/>
    <property type="evidence" value="ECO:0007669"/>
    <property type="project" value="UniProtKB-KW"/>
</dbReference>
<evidence type="ECO:0000259" key="8">
    <source>
        <dbReference type="Pfam" id="PF13359"/>
    </source>
</evidence>
<dbReference type="GO" id="GO:0016787">
    <property type="term" value="F:hydrolase activity"/>
    <property type="evidence" value="ECO:0007669"/>
    <property type="project" value="UniProtKB-KW"/>
</dbReference>
<dbReference type="PANTHER" id="PTHR22930:SF190">
    <property type="entry name" value="OS06G0164500 PROTEIN"/>
    <property type="match status" value="1"/>
</dbReference>
<keyword evidence="9" id="KW-1185">Reference proteome</keyword>
<feature type="domain" description="DDE Tnp4" evidence="8">
    <location>
        <begin position="235"/>
        <end position="370"/>
    </location>
</feature>
<evidence type="ECO:0000256" key="7">
    <source>
        <dbReference type="ARBA" id="ARBA00023242"/>
    </source>
</evidence>
<protein>
    <submittedName>
        <fullName evidence="10">Protein ANTAGONIST OF LIKE HETEROCHROMATIN PROTEIN 1-like</fullName>
    </submittedName>
</protein>
<evidence type="ECO:0000313" key="10">
    <source>
        <dbReference type="RefSeq" id="XP_031382229.1"/>
    </source>
</evidence>
<dbReference type="Proteomes" id="UP000515151">
    <property type="component" value="Chromosome 2"/>
</dbReference>
<dbReference type="GeneID" id="116196578"/>
<keyword evidence="4" id="KW-0540">Nuclease</keyword>
<reference evidence="10" key="2">
    <citation type="submission" date="2025-08" db="UniProtKB">
        <authorList>
            <consortium name="RefSeq"/>
        </authorList>
    </citation>
    <scope>IDENTIFICATION</scope>
    <source>
        <tissue evidence="10">Leaf</tissue>
    </source>
</reference>
<dbReference type="InterPro" id="IPR027806">
    <property type="entry name" value="HARBI1_dom"/>
</dbReference>
<sequence>MESRKLAALLSALISELLLALLLLFPSSSPLSLTSDEFTSSLFAVLLPVIRQFASVHEAAASIPPASRKRKRAAQLHEPDPGGHAILAGGRDFLDPNRSLDSYINSFNMTASTFEWLSGLLDPLLDCRDPVGSPLNLSTEFRLGIGLFRLATGSSYSDISRRFGVSKATSQFCVKQLCRVLCTNFRFWVAFPGPNELEPVSRGFESVGGLPNCCGTIGCARFGLLMGRGRVEENIAAQIVVDSSNRILSIIAGFRGNKTESRVLEQSSLYEDIESKRLLSSSPINVNGVSVNQYLVGGEGYPQLPWLMVPFTHPDPGSVQESFNSAHHSMLFPVLRAISSLRNWGVLSKPIEEDFRTAVAYIGACSILHNALLMREDYSSLSDGLGDYQIHSRGFRDYSVSGEAVETRNALAGLLKGPSGSGGSSSPNA</sequence>
<dbReference type="PANTHER" id="PTHR22930">
    <property type="match status" value="1"/>
</dbReference>
<dbReference type="Pfam" id="PF13359">
    <property type="entry name" value="DDE_Tnp_4"/>
    <property type="match status" value="1"/>
</dbReference>
<dbReference type="GO" id="GO:0004518">
    <property type="term" value="F:nuclease activity"/>
    <property type="evidence" value="ECO:0007669"/>
    <property type="project" value="UniProtKB-KW"/>
</dbReference>
<dbReference type="InterPro" id="IPR045249">
    <property type="entry name" value="HARBI1-like"/>
</dbReference>
<evidence type="ECO:0000313" key="9">
    <source>
        <dbReference type="Proteomes" id="UP000515151"/>
    </source>
</evidence>
<name>A0A6P8CIG3_PUNGR</name>
<evidence type="ECO:0000256" key="2">
    <source>
        <dbReference type="ARBA" id="ARBA00004123"/>
    </source>
</evidence>
<evidence type="ECO:0000256" key="5">
    <source>
        <dbReference type="ARBA" id="ARBA00022723"/>
    </source>
</evidence>
<dbReference type="OrthoDB" id="2668416at2759"/>
<comment type="cofactor">
    <cofactor evidence="1">
        <name>a divalent metal cation</name>
        <dbReference type="ChEBI" id="CHEBI:60240"/>
    </cofactor>
</comment>
<accession>A0A6P8CIG3</accession>
<proteinExistence type="inferred from homology"/>
<comment type="similarity">
    <text evidence="3">Belongs to the HARBI1 family.</text>
</comment>
<comment type="subcellular location">
    <subcellularLocation>
        <location evidence="2">Nucleus</location>
    </subcellularLocation>
</comment>
<organism evidence="9 10">
    <name type="scientific">Punica granatum</name>
    <name type="common">Pomegranate</name>
    <dbReference type="NCBI Taxonomy" id="22663"/>
    <lineage>
        <taxon>Eukaryota</taxon>
        <taxon>Viridiplantae</taxon>
        <taxon>Streptophyta</taxon>
        <taxon>Embryophyta</taxon>
        <taxon>Tracheophyta</taxon>
        <taxon>Spermatophyta</taxon>
        <taxon>Magnoliopsida</taxon>
        <taxon>eudicotyledons</taxon>
        <taxon>Gunneridae</taxon>
        <taxon>Pentapetalae</taxon>
        <taxon>rosids</taxon>
        <taxon>malvids</taxon>
        <taxon>Myrtales</taxon>
        <taxon>Lythraceae</taxon>
        <taxon>Punica</taxon>
    </lineage>
</organism>